<keyword evidence="3" id="KW-1185">Reference proteome</keyword>
<dbReference type="SMART" id="SM00530">
    <property type="entry name" value="HTH_XRE"/>
    <property type="match status" value="1"/>
</dbReference>
<gene>
    <name evidence="2" type="ORF">FYJ24_00535</name>
</gene>
<evidence type="ECO:0000259" key="1">
    <source>
        <dbReference type="PROSITE" id="PS50943"/>
    </source>
</evidence>
<reference evidence="2 3" key="1">
    <citation type="submission" date="2019-08" db="EMBL/GenBank/DDBJ databases">
        <title>In-depth cultivation of the pig gut microbiome towards novel bacterial diversity and tailored functional studies.</title>
        <authorList>
            <person name="Wylensek D."/>
            <person name="Hitch T.C.A."/>
            <person name="Clavel T."/>
        </authorList>
    </citation>
    <scope>NUCLEOTIDE SEQUENCE [LARGE SCALE GENOMIC DNA]</scope>
    <source>
        <strain evidence="2 3">WB03_NA08</strain>
    </source>
</reference>
<dbReference type="InterPro" id="IPR001387">
    <property type="entry name" value="Cro/C1-type_HTH"/>
</dbReference>
<dbReference type="AlphaFoldDB" id="A0A6N7W4X2"/>
<dbReference type="InterPro" id="IPR010982">
    <property type="entry name" value="Lambda_DNA-bd_dom_sf"/>
</dbReference>
<accession>A0A6N7W4X2</accession>
<evidence type="ECO:0000313" key="2">
    <source>
        <dbReference type="EMBL" id="MSS83276.1"/>
    </source>
</evidence>
<dbReference type="SUPFAM" id="SSF47413">
    <property type="entry name" value="lambda repressor-like DNA-binding domains"/>
    <property type="match status" value="1"/>
</dbReference>
<name>A0A6N7W4X2_9ACTO</name>
<dbReference type="Gene3D" id="1.10.260.40">
    <property type="entry name" value="lambda repressor-like DNA-binding domains"/>
    <property type="match status" value="1"/>
</dbReference>
<sequence length="102" mass="11122">MYCCRMDTVVAVVRAEDLGPALREERLRLGLTQTEVAEAAAVGRPWLNQFEGGRKPGAPLDMVMRVANALSVTVSLEREPSQEVAVALPVVDLDELLAGYRL</sequence>
<dbReference type="CDD" id="cd00093">
    <property type="entry name" value="HTH_XRE"/>
    <property type="match status" value="1"/>
</dbReference>
<dbReference type="Proteomes" id="UP000470875">
    <property type="component" value="Unassembled WGS sequence"/>
</dbReference>
<protein>
    <submittedName>
        <fullName evidence="2">Helix-turn-helix domain-containing protein</fullName>
    </submittedName>
</protein>
<dbReference type="Pfam" id="PF13560">
    <property type="entry name" value="HTH_31"/>
    <property type="match status" value="1"/>
</dbReference>
<feature type="domain" description="HTH cro/C1-type" evidence="1">
    <location>
        <begin position="22"/>
        <end position="76"/>
    </location>
</feature>
<organism evidence="2 3">
    <name type="scientific">Scrofimicrobium canadense</name>
    <dbReference type="NCBI Taxonomy" id="2652290"/>
    <lineage>
        <taxon>Bacteria</taxon>
        <taxon>Bacillati</taxon>
        <taxon>Actinomycetota</taxon>
        <taxon>Actinomycetes</taxon>
        <taxon>Actinomycetales</taxon>
        <taxon>Actinomycetaceae</taxon>
        <taxon>Scrofimicrobium</taxon>
    </lineage>
</organism>
<dbReference type="GO" id="GO:0003677">
    <property type="term" value="F:DNA binding"/>
    <property type="evidence" value="ECO:0007669"/>
    <property type="project" value="InterPro"/>
</dbReference>
<evidence type="ECO:0000313" key="3">
    <source>
        <dbReference type="Proteomes" id="UP000470875"/>
    </source>
</evidence>
<dbReference type="PROSITE" id="PS50943">
    <property type="entry name" value="HTH_CROC1"/>
    <property type="match status" value="1"/>
</dbReference>
<comment type="caution">
    <text evidence="2">The sequence shown here is derived from an EMBL/GenBank/DDBJ whole genome shotgun (WGS) entry which is preliminary data.</text>
</comment>
<dbReference type="EMBL" id="VULO01000001">
    <property type="protein sequence ID" value="MSS83276.1"/>
    <property type="molecule type" value="Genomic_DNA"/>
</dbReference>
<proteinExistence type="predicted"/>